<dbReference type="STRING" id="652787.SAMN05216490_1128"/>
<evidence type="ECO:0000313" key="3">
    <source>
        <dbReference type="EMBL" id="SDS42360.1"/>
    </source>
</evidence>
<evidence type="ECO:0000313" key="4">
    <source>
        <dbReference type="Proteomes" id="UP000199679"/>
    </source>
</evidence>
<dbReference type="AlphaFoldDB" id="A0A1H1S2R6"/>
<dbReference type="Pfam" id="PF03544">
    <property type="entry name" value="TonB_C"/>
    <property type="match status" value="1"/>
</dbReference>
<name>A0A1H1S2R6_MUCMA</name>
<feature type="region of interest" description="Disordered" evidence="1">
    <location>
        <begin position="13"/>
        <end position="37"/>
    </location>
</feature>
<dbReference type="SUPFAM" id="SSF74653">
    <property type="entry name" value="TolA/TonB C-terminal domain"/>
    <property type="match status" value="1"/>
</dbReference>
<dbReference type="GO" id="GO:0031992">
    <property type="term" value="F:energy transducer activity"/>
    <property type="evidence" value="ECO:0007669"/>
    <property type="project" value="TreeGrafter"/>
</dbReference>
<dbReference type="PANTHER" id="PTHR33446:SF2">
    <property type="entry name" value="PROTEIN TONB"/>
    <property type="match status" value="1"/>
</dbReference>
<sequence>MLLSFVITAKAQQNNKPTDSAARQSQNTNQETVPEPPGGIGVFMKYMIKYTNHQYNSSETGKVTLSFVVEKDGSLTEPKIVHSLNTEADGIAIQVLKDHNQKWKPAMQNGQPVRALYTISVPFGKN</sequence>
<protein>
    <submittedName>
        <fullName evidence="3">Protein TonB</fullName>
    </submittedName>
</protein>
<accession>A0A1H1S2R6</accession>
<dbReference type="GO" id="GO:0098797">
    <property type="term" value="C:plasma membrane protein complex"/>
    <property type="evidence" value="ECO:0007669"/>
    <property type="project" value="TreeGrafter"/>
</dbReference>
<dbReference type="PANTHER" id="PTHR33446">
    <property type="entry name" value="PROTEIN TONB-RELATED"/>
    <property type="match status" value="1"/>
</dbReference>
<evidence type="ECO:0000259" key="2">
    <source>
        <dbReference type="Pfam" id="PF03544"/>
    </source>
</evidence>
<evidence type="ECO:0000256" key="1">
    <source>
        <dbReference type="SAM" id="MobiDB-lite"/>
    </source>
</evidence>
<feature type="domain" description="TonB C-terminal" evidence="2">
    <location>
        <begin position="58"/>
        <end position="123"/>
    </location>
</feature>
<feature type="compositionally biased region" description="Polar residues" evidence="1">
    <location>
        <begin position="13"/>
        <end position="32"/>
    </location>
</feature>
<dbReference type="GO" id="GO:0055085">
    <property type="term" value="P:transmembrane transport"/>
    <property type="evidence" value="ECO:0007669"/>
    <property type="project" value="InterPro"/>
</dbReference>
<dbReference type="Gene3D" id="3.30.1150.10">
    <property type="match status" value="1"/>
</dbReference>
<dbReference type="InterPro" id="IPR051045">
    <property type="entry name" value="TonB-dependent_transducer"/>
</dbReference>
<dbReference type="Proteomes" id="UP000199679">
    <property type="component" value="Chromosome I"/>
</dbReference>
<gene>
    <name evidence="3" type="ORF">SAMN05216490_1128</name>
</gene>
<reference evidence="3 4" key="1">
    <citation type="submission" date="2016-10" db="EMBL/GenBank/DDBJ databases">
        <authorList>
            <person name="de Groot N.N."/>
        </authorList>
    </citation>
    <scope>NUCLEOTIDE SEQUENCE [LARGE SCALE GENOMIC DNA]</scope>
    <source>
        <strain evidence="3 4">MP1X4</strain>
    </source>
</reference>
<organism evidence="3 4">
    <name type="scientific">Mucilaginibacter mallensis</name>
    <dbReference type="NCBI Taxonomy" id="652787"/>
    <lineage>
        <taxon>Bacteria</taxon>
        <taxon>Pseudomonadati</taxon>
        <taxon>Bacteroidota</taxon>
        <taxon>Sphingobacteriia</taxon>
        <taxon>Sphingobacteriales</taxon>
        <taxon>Sphingobacteriaceae</taxon>
        <taxon>Mucilaginibacter</taxon>
    </lineage>
</organism>
<dbReference type="InterPro" id="IPR037682">
    <property type="entry name" value="TonB_C"/>
</dbReference>
<dbReference type="EMBL" id="LT629740">
    <property type="protein sequence ID" value="SDS42360.1"/>
    <property type="molecule type" value="Genomic_DNA"/>
</dbReference>
<keyword evidence="4" id="KW-1185">Reference proteome</keyword>
<proteinExistence type="predicted"/>